<keyword evidence="12" id="KW-0812">Transmembrane</keyword>
<dbReference type="Gene3D" id="3.30.565.10">
    <property type="entry name" value="Histidine kinase-like ATPase, C-terminal domain"/>
    <property type="match status" value="1"/>
</dbReference>
<dbReference type="InterPro" id="IPR003661">
    <property type="entry name" value="HisK_dim/P_dom"/>
</dbReference>
<evidence type="ECO:0000256" key="9">
    <source>
        <dbReference type="ARBA" id="ARBA00022840"/>
    </source>
</evidence>
<dbReference type="SMART" id="SM00091">
    <property type="entry name" value="PAS"/>
    <property type="match status" value="1"/>
</dbReference>
<keyword evidence="9 15" id="KW-0067">ATP-binding</keyword>
<dbReference type="InterPro" id="IPR004358">
    <property type="entry name" value="Sig_transdc_His_kin-like_C"/>
</dbReference>
<evidence type="ECO:0000259" key="14">
    <source>
        <dbReference type="PROSITE" id="PS50112"/>
    </source>
</evidence>
<dbReference type="EC" id="2.7.13.3" evidence="3"/>
<dbReference type="InterPro" id="IPR000014">
    <property type="entry name" value="PAS"/>
</dbReference>
<dbReference type="Gene3D" id="3.30.450.20">
    <property type="entry name" value="PAS domain"/>
    <property type="match status" value="1"/>
</dbReference>
<dbReference type="InterPro" id="IPR013656">
    <property type="entry name" value="PAS_4"/>
</dbReference>
<dbReference type="Pfam" id="PF00512">
    <property type="entry name" value="HisKA"/>
    <property type="match status" value="1"/>
</dbReference>
<dbReference type="InterPro" id="IPR050351">
    <property type="entry name" value="BphY/WalK/GraS-like"/>
</dbReference>
<dbReference type="InterPro" id="IPR005467">
    <property type="entry name" value="His_kinase_dom"/>
</dbReference>
<dbReference type="CDD" id="cd00082">
    <property type="entry name" value="HisKA"/>
    <property type="match status" value="1"/>
</dbReference>
<evidence type="ECO:0000256" key="2">
    <source>
        <dbReference type="ARBA" id="ARBA00004236"/>
    </source>
</evidence>
<dbReference type="GO" id="GO:0016036">
    <property type="term" value="P:cellular response to phosphate starvation"/>
    <property type="evidence" value="ECO:0007669"/>
    <property type="project" value="TreeGrafter"/>
</dbReference>
<evidence type="ECO:0000256" key="6">
    <source>
        <dbReference type="ARBA" id="ARBA00022679"/>
    </source>
</evidence>
<evidence type="ECO:0000313" key="16">
    <source>
        <dbReference type="Proteomes" id="UP001302494"/>
    </source>
</evidence>
<dbReference type="GO" id="GO:0000155">
    <property type="term" value="F:phosphorelay sensor kinase activity"/>
    <property type="evidence" value="ECO:0007669"/>
    <property type="project" value="InterPro"/>
</dbReference>
<gene>
    <name evidence="15" type="ORF">PQG83_01905</name>
</gene>
<evidence type="ECO:0000256" key="1">
    <source>
        <dbReference type="ARBA" id="ARBA00000085"/>
    </source>
</evidence>
<dbReference type="SMART" id="SM00388">
    <property type="entry name" value="HisKA"/>
    <property type="match status" value="1"/>
</dbReference>
<dbReference type="KEGG" id="nneo:PQG83_01905"/>
<evidence type="ECO:0000256" key="3">
    <source>
        <dbReference type="ARBA" id="ARBA00012438"/>
    </source>
</evidence>
<dbReference type="GO" id="GO:0004721">
    <property type="term" value="F:phosphoprotein phosphatase activity"/>
    <property type="evidence" value="ECO:0007669"/>
    <property type="project" value="TreeGrafter"/>
</dbReference>
<evidence type="ECO:0000256" key="10">
    <source>
        <dbReference type="ARBA" id="ARBA00023012"/>
    </source>
</evidence>
<keyword evidence="4" id="KW-1003">Cell membrane</keyword>
<dbReference type="PROSITE" id="PS50109">
    <property type="entry name" value="HIS_KIN"/>
    <property type="match status" value="1"/>
</dbReference>
<comment type="subcellular location">
    <subcellularLocation>
        <location evidence="2">Cell membrane</location>
    </subcellularLocation>
</comment>
<dbReference type="PROSITE" id="PS50112">
    <property type="entry name" value="PAS"/>
    <property type="match status" value="1"/>
</dbReference>
<dbReference type="AlphaFoldDB" id="A0AA96GQZ7"/>
<dbReference type="GO" id="GO:0005886">
    <property type="term" value="C:plasma membrane"/>
    <property type="evidence" value="ECO:0007669"/>
    <property type="project" value="UniProtKB-SubCell"/>
</dbReference>
<feature type="domain" description="PAS" evidence="14">
    <location>
        <begin position="109"/>
        <end position="164"/>
    </location>
</feature>
<dbReference type="Pfam" id="PF02518">
    <property type="entry name" value="HATPase_c"/>
    <property type="match status" value="1"/>
</dbReference>
<reference evidence="15 16" key="1">
    <citation type="submission" date="2023-01" db="EMBL/GenBank/DDBJ databases">
        <title>Cultivation and genomic characterization of new, ubiquitous marine nitrite-oxidizing bacteria from the Nitrospirales.</title>
        <authorList>
            <person name="Mueller A.J."/>
            <person name="Daebeler A."/>
            <person name="Herbold C.W."/>
            <person name="Kirkegaard R.H."/>
            <person name="Daims H."/>
        </authorList>
    </citation>
    <scope>NUCLEOTIDE SEQUENCE [LARGE SCALE GENOMIC DNA]</scope>
    <source>
        <strain evidence="15 16">DK</strain>
    </source>
</reference>
<dbReference type="GO" id="GO:0005524">
    <property type="term" value="F:ATP binding"/>
    <property type="evidence" value="ECO:0007669"/>
    <property type="project" value="UniProtKB-KW"/>
</dbReference>
<dbReference type="SUPFAM" id="SSF47384">
    <property type="entry name" value="Homodimeric domain of signal transducing histidine kinase"/>
    <property type="match status" value="1"/>
</dbReference>
<dbReference type="RefSeq" id="WP_312746136.1">
    <property type="nucleotide sequence ID" value="NZ_CP116968.1"/>
</dbReference>
<evidence type="ECO:0000256" key="8">
    <source>
        <dbReference type="ARBA" id="ARBA00022777"/>
    </source>
</evidence>
<dbReference type="NCBIfam" id="TIGR00229">
    <property type="entry name" value="sensory_box"/>
    <property type="match status" value="1"/>
</dbReference>
<proteinExistence type="predicted"/>
<keyword evidence="6" id="KW-0808">Transferase</keyword>
<feature type="transmembrane region" description="Helical" evidence="12">
    <location>
        <begin position="5"/>
        <end position="23"/>
    </location>
</feature>
<dbReference type="CDD" id="cd00130">
    <property type="entry name" value="PAS"/>
    <property type="match status" value="1"/>
</dbReference>
<name>A0AA96GQZ7_9BACT</name>
<keyword evidence="7" id="KW-0547">Nucleotide-binding</keyword>
<dbReference type="SMART" id="SM00387">
    <property type="entry name" value="HATPase_c"/>
    <property type="match status" value="1"/>
</dbReference>
<dbReference type="Gene3D" id="1.10.287.130">
    <property type="match status" value="1"/>
</dbReference>
<keyword evidence="12" id="KW-1133">Transmembrane helix</keyword>
<keyword evidence="11 12" id="KW-0472">Membrane</keyword>
<evidence type="ECO:0000256" key="12">
    <source>
        <dbReference type="SAM" id="Phobius"/>
    </source>
</evidence>
<dbReference type="Pfam" id="PF08448">
    <property type="entry name" value="PAS_4"/>
    <property type="match status" value="1"/>
</dbReference>
<dbReference type="InterPro" id="IPR035965">
    <property type="entry name" value="PAS-like_dom_sf"/>
</dbReference>
<dbReference type="PANTHER" id="PTHR45453">
    <property type="entry name" value="PHOSPHATE REGULON SENSOR PROTEIN PHOR"/>
    <property type="match status" value="1"/>
</dbReference>
<evidence type="ECO:0000256" key="4">
    <source>
        <dbReference type="ARBA" id="ARBA00022475"/>
    </source>
</evidence>
<organism evidence="15 16">
    <name type="scientific">Candidatus Nitrospira neomarina</name>
    <dbReference type="NCBI Taxonomy" id="3020899"/>
    <lineage>
        <taxon>Bacteria</taxon>
        <taxon>Pseudomonadati</taxon>
        <taxon>Nitrospirota</taxon>
        <taxon>Nitrospiria</taxon>
        <taxon>Nitrospirales</taxon>
        <taxon>Nitrospiraceae</taxon>
        <taxon>Nitrospira</taxon>
    </lineage>
</organism>
<dbReference type="Proteomes" id="UP001302494">
    <property type="component" value="Chromosome"/>
</dbReference>
<feature type="domain" description="Histidine kinase" evidence="13">
    <location>
        <begin position="234"/>
        <end position="452"/>
    </location>
</feature>
<dbReference type="FunFam" id="1.10.287.130:FF:000008">
    <property type="entry name" value="Two-component sensor histidine kinase"/>
    <property type="match status" value="1"/>
</dbReference>
<evidence type="ECO:0000259" key="13">
    <source>
        <dbReference type="PROSITE" id="PS50109"/>
    </source>
</evidence>
<dbReference type="InterPro" id="IPR036890">
    <property type="entry name" value="HATPase_C_sf"/>
</dbReference>
<dbReference type="InterPro" id="IPR036097">
    <property type="entry name" value="HisK_dim/P_sf"/>
</dbReference>
<dbReference type="EMBL" id="CP116968">
    <property type="protein sequence ID" value="WNM62524.1"/>
    <property type="molecule type" value="Genomic_DNA"/>
</dbReference>
<comment type="catalytic activity">
    <reaction evidence="1">
        <text>ATP + protein L-histidine = ADP + protein N-phospho-L-histidine.</text>
        <dbReference type="EC" id="2.7.13.3"/>
    </reaction>
</comment>
<sequence length="460" mass="51417">MRKPSLILVGWMVASMIGVGVAVAWAWPFWAIVLLGAGLVGVAVLLTRDIWDQTRENHEEVMTGVRQLEQLSGIDEARTSRVLDSDAFGGYIQRLVENVKKRMTGLEEERTKIIAIMENLVEGVVAFDPKGKVLFTNSSAHRILGLDAQALQGRSLWEIIRNQELAGLVEGCQELAWHERRQAEVELHPPVSMVLEVYALPFPFSNQKKGSVLVLHDVTQLRRLEQVRTEFVENVSHELRTPLTAIVGYLETLVDEPSLETPNNRKFVQVAHQHAVRLSRLVEDLRSLSEIESGKVVLRCESVPLCEVAQDVCEMFQHQLSKKNLQISNTIGMELNGWVDRDRLIQILVNLVDNAIKYTSDGGTISFQAIPLGDERISLQIKDTGQGIPSTDLPRITERFYRVDRARSREEGGTGLGLSIVKHLLQLLDGKLRIQSELGKGTTVEVILPVSRPTPSSQSL</sequence>
<dbReference type="PANTHER" id="PTHR45453:SF1">
    <property type="entry name" value="PHOSPHATE REGULON SENSOR PROTEIN PHOR"/>
    <property type="match status" value="1"/>
</dbReference>
<evidence type="ECO:0000256" key="11">
    <source>
        <dbReference type="ARBA" id="ARBA00023136"/>
    </source>
</evidence>
<evidence type="ECO:0000256" key="7">
    <source>
        <dbReference type="ARBA" id="ARBA00022741"/>
    </source>
</evidence>
<dbReference type="FunFam" id="3.30.565.10:FF:000023">
    <property type="entry name" value="PAS domain-containing sensor histidine kinase"/>
    <property type="match status" value="1"/>
</dbReference>
<accession>A0AA96GQZ7</accession>
<keyword evidence="10" id="KW-0902">Two-component regulatory system</keyword>
<keyword evidence="5" id="KW-0597">Phosphoprotein</keyword>
<keyword evidence="8" id="KW-0418">Kinase</keyword>
<dbReference type="SUPFAM" id="SSF55785">
    <property type="entry name" value="PYP-like sensor domain (PAS domain)"/>
    <property type="match status" value="1"/>
</dbReference>
<dbReference type="SUPFAM" id="SSF55874">
    <property type="entry name" value="ATPase domain of HSP90 chaperone/DNA topoisomerase II/histidine kinase"/>
    <property type="match status" value="1"/>
</dbReference>
<dbReference type="InterPro" id="IPR003594">
    <property type="entry name" value="HATPase_dom"/>
</dbReference>
<evidence type="ECO:0000256" key="5">
    <source>
        <dbReference type="ARBA" id="ARBA00022553"/>
    </source>
</evidence>
<dbReference type="PRINTS" id="PR00344">
    <property type="entry name" value="BCTRLSENSOR"/>
</dbReference>
<keyword evidence="16" id="KW-1185">Reference proteome</keyword>
<evidence type="ECO:0000313" key="15">
    <source>
        <dbReference type="EMBL" id="WNM62524.1"/>
    </source>
</evidence>
<protein>
    <recommendedName>
        <fullName evidence="3">histidine kinase</fullName>
        <ecNumber evidence="3">2.7.13.3</ecNumber>
    </recommendedName>
</protein>
<dbReference type="CDD" id="cd00075">
    <property type="entry name" value="HATPase"/>
    <property type="match status" value="1"/>
</dbReference>